<protein>
    <submittedName>
        <fullName evidence="1">Uncharacterized protein</fullName>
    </submittedName>
</protein>
<comment type="caution">
    <text evidence="1">The sequence shown here is derived from an EMBL/GenBank/DDBJ whole genome shotgun (WGS) entry which is preliminary data.</text>
</comment>
<dbReference type="Proteomes" id="UP000037594">
    <property type="component" value="Unassembled WGS sequence"/>
</dbReference>
<evidence type="ECO:0000313" key="1">
    <source>
        <dbReference type="EMBL" id="KMV17570.1"/>
    </source>
</evidence>
<proteinExistence type="predicted"/>
<dbReference type="EMBL" id="LFOD01000012">
    <property type="protein sequence ID" value="KMV17570.1"/>
    <property type="molecule type" value="Genomic_DNA"/>
</dbReference>
<sequence>MPHDNRTRLEPGTRVRAAWQQFPRAYTEGTATITEVVKQHQIDSTWEYLVLTDNGEVRSWNIVDTVDSP</sequence>
<name>A0A0J8UB10_9MYCO</name>
<dbReference type="RefSeq" id="WP_048895917.1">
    <property type="nucleotide sequence ID" value="NZ_LFOD01000012.1"/>
</dbReference>
<dbReference type="AlphaFoldDB" id="A0A0J8UB10"/>
<gene>
    <name evidence="1" type="ORF">ACT17_14835</name>
</gene>
<accession>A0A0J8UB10</accession>
<dbReference type="PATRIC" id="fig|451644.5.peg.3068"/>
<evidence type="ECO:0000313" key="2">
    <source>
        <dbReference type="Proteomes" id="UP000037594"/>
    </source>
</evidence>
<reference evidence="1 2" key="1">
    <citation type="submission" date="2015-06" db="EMBL/GenBank/DDBJ databases">
        <title>Genome sequence of Mycobacterium conceptionense strain MLE.</title>
        <authorList>
            <person name="Greninger A.L."/>
            <person name="Cunningham G."/>
            <person name="Chiu C.Y."/>
            <person name="Miller S."/>
        </authorList>
    </citation>
    <scope>NUCLEOTIDE SEQUENCE [LARGE SCALE GENOMIC DNA]</scope>
    <source>
        <strain evidence="1 2">MLE</strain>
    </source>
</reference>
<organism evidence="1 2">
    <name type="scientific">Mycolicibacterium conceptionense</name>
    <dbReference type="NCBI Taxonomy" id="451644"/>
    <lineage>
        <taxon>Bacteria</taxon>
        <taxon>Bacillati</taxon>
        <taxon>Actinomycetota</taxon>
        <taxon>Actinomycetes</taxon>
        <taxon>Mycobacteriales</taxon>
        <taxon>Mycobacteriaceae</taxon>
        <taxon>Mycolicibacterium</taxon>
    </lineage>
</organism>